<reference evidence="1 2" key="1">
    <citation type="submission" date="2017-12" db="EMBL/GenBank/DDBJ databases">
        <title>Comparative genomics of Botrytis spp.</title>
        <authorList>
            <person name="Valero-Jimenez C.A."/>
            <person name="Tapia P."/>
            <person name="Veloso J."/>
            <person name="Silva-Moreno E."/>
            <person name="Staats M."/>
            <person name="Valdes J.H."/>
            <person name="Van Kan J.A.L."/>
        </authorList>
    </citation>
    <scope>NUCLEOTIDE SEQUENCE [LARGE SCALE GENOMIC DNA]</scope>
    <source>
        <strain evidence="1 2">MUCL3349</strain>
    </source>
</reference>
<organism evidence="1 2">
    <name type="scientific">Botrytis porri</name>
    <dbReference type="NCBI Taxonomy" id="87229"/>
    <lineage>
        <taxon>Eukaryota</taxon>
        <taxon>Fungi</taxon>
        <taxon>Dikarya</taxon>
        <taxon>Ascomycota</taxon>
        <taxon>Pezizomycotina</taxon>
        <taxon>Leotiomycetes</taxon>
        <taxon>Helotiales</taxon>
        <taxon>Sclerotiniaceae</taxon>
        <taxon>Botrytis</taxon>
    </lineage>
</organism>
<name>A0A4Z1L3A7_9HELO</name>
<dbReference type="AlphaFoldDB" id="A0A4Z1L3A7"/>
<gene>
    <name evidence="1" type="ORF">BPOR_0033g00010</name>
</gene>
<keyword evidence="2" id="KW-1185">Reference proteome</keyword>
<dbReference type="Proteomes" id="UP000297280">
    <property type="component" value="Unassembled WGS sequence"/>
</dbReference>
<dbReference type="EMBL" id="PQXO01000033">
    <property type="protein sequence ID" value="TGO91261.1"/>
    <property type="molecule type" value="Genomic_DNA"/>
</dbReference>
<comment type="caution">
    <text evidence="1">The sequence shown here is derived from an EMBL/GenBank/DDBJ whole genome shotgun (WGS) entry which is preliminary data.</text>
</comment>
<evidence type="ECO:0000313" key="2">
    <source>
        <dbReference type="Proteomes" id="UP000297280"/>
    </source>
</evidence>
<evidence type="ECO:0000313" key="1">
    <source>
        <dbReference type="EMBL" id="TGO91261.1"/>
    </source>
</evidence>
<sequence length="143" mass="16699">MPISQSSQDIVKAETLARKIRRTERDVLPYELNAERQEKIDWLSYRIGEKLCSHSESSKYFSLRGTEEISLILIATRDDDEFNTIWELFKSTIGSHGYTPITLRMKLKHTPELRNQSYGFEAAMKHFSTQIQRAIGGYIERRV</sequence>
<proteinExistence type="predicted"/>
<protein>
    <submittedName>
        <fullName evidence="1">Uncharacterized protein</fullName>
    </submittedName>
</protein>
<accession>A0A4Z1L3A7</accession>